<dbReference type="EMBL" id="WSRP01000088">
    <property type="protein sequence ID" value="MVX58013.1"/>
    <property type="molecule type" value="Genomic_DNA"/>
</dbReference>
<dbReference type="Proteomes" id="UP000472580">
    <property type="component" value="Unassembled WGS sequence"/>
</dbReference>
<proteinExistence type="predicted"/>
<reference evidence="1 2" key="1">
    <citation type="submission" date="2019-12" db="EMBL/GenBank/DDBJ databases">
        <title>Microbes associate with the intestines of laboratory mice.</title>
        <authorList>
            <person name="Navarre W."/>
            <person name="Wong E."/>
        </authorList>
    </citation>
    <scope>NUCLEOTIDE SEQUENCE [LARGE SCALE GENOMIC DNA]</scope>
    <source>
        <strain evidence="1 2">NM82_D38</strain>
    </source>
</reference>
<protein>
    <submittedName>
        <fullName evidence="1">Uncharacterized protein</fullName>
    </submittedName>
</protein>
<name>A0A6L6YM84_9BURK</name>
<dbReference type="AlphaFoldDB" id="A0A6L6YM84"/>
<dbReference type="RefSeq" id="WP_160336419.1">
    <property type="nucleotide sequence ID" value="NZ_WSRP01000088.1"/>
</dbReference>
<evidence type="ECO:0000313" key="1">
    <source>
        <dbReference type="EMBL" id="MVX58013.1"/>
    </source>
</evidence>
<evidence type="ECO:0000313" key="2">
    <source>
        <dbReference type="Proteomes" id="UP000472580"/>
    </source>
</evidence>
<organism evidence="1 2">
    <name type="scientific">Parasutterella muris</name>
    <dbReference type="NCBI Taxonomy" id="2565572"/>
    <lineage>
        <taxon>Bacteria</taxon>
        <taxon>Pseudomonadati</taxon>
        <taxon>Pseudomonadota</taxon>
        <taxon>Betaproteobacteria</taxon>
        <taxon>Burkholderiales</taxon>
        <taxon>Sutterellaceae</taxon>
        <taxon>Parasutterella</taxon>
    </lineage>
</organism>
<keyword evidence="2" id="KW-1185">Reference proteome</keyword>
<accession>A0A6L6YM84</accession>
<comment type="caution">
    <text evidence="1">The sequence shown here is derived from an EMBL/GenBank/DDBJ whole genome shotgun (WGS) entry which is preliminary data.</text>
</comment>
<gene>
    <name evidence="1" type="ORF">E5987_12615</name>
</gene>
<sequence>MFNTPALLMRAKKKEPQACFSLRTPWLYCDADYCGNPRNEPGHENGSGAPGPCGGCFFLDLLDEGGNTIATLKNKDRYDTDPYEMFYGTWGEFYESAKVFNEPLALTGLSDSNTPIRAIKFNLWFMDMDYETTLSREISETADRTGSLTMTIETSSASYQIASNTAVDCCMSAYGNPYFPDGVNDGYDLGGLMIRNQYKAAAGFTASIPETLTLRYGDIRRINIAVTAGLVMWLYPPTQDIV</sequence>